<reference evidence="1 2" key="1">
    <citation type="journal article" date="2004" name="Nucleic Acids Res.">
        <title>The genome sequence of Bacillus cereus ATCC 10987 reveals metabolic adaptations and a large plasmid related to Bacillus anthracis pXO1.</title>
        <authorList>
            <person name="Rasko D.A."/>
            <person name="Ravel J."/>
            <person name="Okstad O.A."/>
            <person name="Helgason E."/>
            <person name="Cer R.Z."/>
            <person name="Jiang L."/>
            <person name="Shores K.A."/>
            <person name="Fouts D.E."/>
            <person name="Tourasse N.J."/>
            <person name="Angiuoli S.V."/>
            <person name="Kolonay J."/>
            <person name="Nelson W.C."/>
            <person name="Kolsto A.-B."/>
            <person name="Fraser C.M."/>
            <person name="Read T.D."/>
        </authorList>
    </citation>
    <scope>NUCLEOTIDE SEQUENCE [LARGE SCALE GENOMIC DNA]</scope>
    <source>
        <strain evidence="2">ATCC 10987 / NRS 248</strain>
    </source>
</reference>
<protein>
    <submittedName>
        <fullName evidence="1">Uncharacterized protein</fullName>
    </submittedName>
</protein>
<dbReference type="Proteomes" id="UP000002527">
    <property type="component" value="Chromosome"/>
</dbReference>
<gene>
    <name evidence="1" type="ordered locus">BCE_5333</name>
</gene>
<accession>Q72XP2</accession>
<evidence type="ECO:0000313" key="2">
    <source>
        <dbReference type="Proteomes" id="UP000002527"/>
    </source>
</evidence>
<sequence length="37" mass="4314">MRIGNFQRNGSSLYVEENLLNDYPVKSPNKPTYKVKL</sequence>
<dbReference type="KEGG" id="bca:BCE_5333"/>
<organism evidence="1 2">
    <name type="scientific">Bacillus cereus (strain ATCC 10987 / NRS 248)</name>
    <dbReference type="NCBI Taxonomy" id="222523"/>
    <lineage>
        <taxon>Bacteria</taxon>
        <taxon>Bacillati</taxon>
        <taxon>Bacillota</taxon>
        <taxon>Bacilli</taxon>
        <taxon>Bacillales</taxon>
        <taxon>Bacillaceae</taxon>
        <taxon>Bacillus</taxon>
        <taxon>Bacillus cereus group</taxon>
    </lineage>
</organism>
<dbReference type="HOGENOM" id="CLU_3339601_0_0_9"/>
<proteinExistence type="predicted"/>
<dbReference type="EMBL" id="AE017194">
    <property type="protein sequence ID" value="AAS44233.1"/>
    <property type="molecule type" value="Genomic_DNA"/>
</dbReference>
<dbReference type="AlphaFoldDB" id="Q72XP2"/>
<evidence type="ECO:0000313" key="1">
    <source>
        <dbReference type="EMBL" id="AAS44233.1"/>
    </source>
</evidence>
<name>Q72XP2_BACC1</name>